<keyword evidence="1" id="KW-0238">DNA-binding</keyword>
<dbReference type="AlphaFoldDB" id="A0A0G0UDK3"/>
<dbReference type="Proteomes" id="UP000034854">
    <property type="component" value="Unassembled WGS sequence"/>
</dbReference>
<dbReference type="NCBIfam" id="TIGR01439">
    <property type="entry name" value="lp_hng_hel_AbrB"/>
    <property type="match status" value="1"/>
</dbReference>
<dbReference type="Gene3D" id="2.10.260.10">
    <property type="match status" value="1"/>
</dbReference>
<evidence type="ECO:0000259" key="2">
    <source>
        <dbReference type="PROSITE" id="PS51740"/>
    </source>
</evidence>
<reference evidence="3 4" key="1">
    <citation type="journal article" date="2015" name="Nature">
        <title>rRNA introns, odd ribosomes, and small enigmatic genomes across a large radiation of phyla.</title>
        <authorList>
            <person name="Brown C.T."/>
            <person name="Hug L.A."/>
            <person name="Thomas B.C."/>
            <person name="Sharon I."/>
            <person name="Castelle C.J."/>
            <person name="Singh A."/>
            <person name="Wilkins M.J."/>
            <person name="Williams K.H."/>
            <person name="Banfield J.F."/>
        </authorList>
    </citation>
    <scope>NUCLEOTIDE SEQUENCE [LARGE SCALE GENOMIC DNA]</scope>
</reference>
<protein>
    <recommendedName>
        <fullName evidence="2">SpoVT-AbrB domain-containing protein</fullName>
    </recommendedName>
</protein>
<dbReference type="InterPro" id="IPR037914">
    <property type="entry name" value="SpoVT-AbrB_sf"/>
</dbReference>
<dbReference type="SUPFAM" id="SSF89447">
    <property type="entry name" value="AbrB/MazE/MraZ-like"/>
    <property type="match status" value="1"/>
</dbReference>
<organism evidence="3 4">
    <name type="scientific">Candidatus Curtissbacteria bacterium GW2011_GWA1_41_11</name>
    <dbReference type="NCBI Taxonomy" id="1618409"/>
    <lineage>
        <taxon>Bacteria</taxon>
        <taxon>Candidatus Curtissiibacteriota</taxon>
    </lineage>
</organism>
<evidence type="ECO:0000313" key="4">
    <source>
        <dbReference type="Proteomes" id="UP000034854"/>
    </source>
</evidence>
<dbReference type="InterPro" id="IPR007159">
    <property type="entry name" value="SpoVT-AbrB_dom"/>
</dbReference>
<dbReference type="EMBL" id="LCAG01000008">
    <property type="protein sequence ID" value="KKR87038.1"/>
    <property type="molecule type" value="Genomic_DNA"/>
</dbReference>
<feature type="domain" description="SpoVT-AbrB" evidence="2">
    <location>
        <begin position="5"/>
        <end position="50"/>
    </location>
</feature>
<dbReference type="PROSITE" id="PS51740">
    <property type="entry name" value="SPOVT_ABRB"/>
    <property type="match status" value="1"/>
</dbReference>
<name>A0A0G0UDK3_9BACT</name>
<proteinExistence type="predicted"/>
<dbReference type="GO" id="GO:0003677">
    <property type="term" value="F:DNA binding"/>
    <property type="evidence" value="ECO:0007669"/>
    <property type="project" value="UniProtKB-UniRule"/>
</dbReference>
<evidence type="ECO:0000256" key="1">
    <source>
        <dbReference type="PROSITE-ProRule" id="PRU01076"/>
    </source>
</evidence>
<dbReference type="SMART" id="SM00966">
    <property type="entry name" value="SpoVT_AbrB"/>
    <property type="match status" value="1"/>
</dbReference>
<gene>
    <name evidence="3" type="ORF">UU34_C0008G0062</name>
</gene>
<accession>A0A0G0UDK3</accession>
<evidence type="ECO:0000313" key="3">
    <source>
        <dbReference type="EMBL" id="KKR87038.1"/>
    </source>
</evidence>
<sequence length="85" mass="9730">MQTYGNLVKILPKGLVTIPKKLREDVGLEENSLARIKKEGGKLVLEPVSIISYPIHNYSKEEIKVFMKEDRISPAIRKKVKKLLK</sequence>
<comment type="caution">
    <text evidence="3">The sequence shown here is derived from an EMBL/GenBank/DDBJ whole genome shotgun (WGS) entry which is preliminary data.</text>
</comment>